<proteinExistence type="predicted"/>
<dbReference type="STRING" id="121845.A0A1S3DRN2"/>
<gene>
    <name evidence="3" type="primary">LOC103523195</name>
</gene>
<protein>
    <submittedName>
        <fullName evidence="3">Uncharacterized protein LOC103523195</fullName>
    </submittedName>
</protein>
<dbReference type="Proteomes" id="UP000079169">
    <property type="component" value="Unplaced"/>
</dbReference>
<reference evidence="3" key="1">
    <citation type="submission" date="2025-08" db="UniProtKB">
        <authorList>
            <consortium name="RefSeq"/>
        </authorList>
    </citation>
    <scope>IDENTIFICATION</scope>
</reference>
<dbReference type="PaxDb" id="121845-A0A1S3DRN2"/>
<feature type="non-terminal residue" evidence="3">
    <location>
        <position position="1"/>
    </location>
</feature>
<keyword evidence="2" id="KW-1185">Reference proteome</keyword>
<feature type="non-terminal residue" evidence="3">
    <location>
        <position position="175"/>
    </location>
</feature>
<name>A0A1S3DRN2_DIACI</name>
<dbReference type="OMA" id="IMERWRQ"/>
<dbReference type="KEGG" id="dci:103523195"/>
<sequence>ELKRVVKEKKIAWKKYLTTKTQSDYATYKEKRSAAKNAVLIAKSKSWKDFGDKMEGAYKDNRKLFYRIIKRLRTDKECPLKFVKDKEGNLLTREEEIMERWRQYFAELLDNSSTAVTPGTETTQNSEREQTDPNTEYNITLSELHAAIKKMKLGKAPGADNITPEMIKYMGSAGE</sequence>
<evidence type="ECO:0000313" key="3">
    <source>
        <dbReference type="RefSeq" id="XP_008486482.1"/>
    </source>
</evidence>
<evidence type="ECO:0000256" key="1">
    <source>
        <dbReference type="SAM" id="MobiDB-lite"/>
    </source>
</evidence>
<organism evidence="2 3">
    <name type="scientific">Diaphorina citri</name>
    <name type="common">Asian citrus psyllid</name>
    <dbReference type="NCBI Taxonomy" id="121845"/>
    <lineage>
        <taxon>Eukaryota</taxon>
        <taxon>Metazoa</taxon>
        <taxon>Ecdysozoa</taxon>
        <taxon>Arthropoda</taxon>
        <taxon>Hexapoda</taxon>
        <taxon>Insecta</taxon>
        <taxon>Pterygota</taxon>
        <taxon>Neoptera</taxon>
        <taxon>Paraneoptera</taxon>
        <taxon>Hemiptera</taxon>
        <taxon>Sternorrhyncha</taxon>
        <taxon>Psylloidea</taxon>
        <taxon>Psyllidae</taxon>
        <taxon>Diaphorininae</taxon>
        <taxon>Diaphorina</taxon>
    </lineage>
</organism>
<dbReference type="AlphaFoldDB" id="A0A1S3DRN2"/>
<accession>A0A1S3DRN2</accession>
<feature type="region of interest" description="Disordered" evidence="1">
    <location>
        <begin position="114"/>
        <end position="134"/>
    </location>
</feature>
<evidence type="ECO:0000313" key="2">
    <source>
        <dbReference type="Proteomes" id="UP000079169"/>
    </source>
</evidence>
<dbReference type="RefSeq" id="XP_008486482.1">
    <property type="nucleotide sequence ID" value="XM_008488260.1"/>
</dbReference>
<dbReference type="GeneID" id="103523195"/>
<feature type="compositionally biased region" description="Polar residues" evidence="1">
    <location>
        <begin position="114"/>
        <end position="125"/>
    </location>
</feature>